<keyword evidence="1" id="KW-0472">Membrane</keyword>
<dbReference type="RefSeq" id="WP_167513915.1">
    <property type="nucleotide sequence ID" value="NZ_AP028155.1"/>
</dbReference>
<dbReference type="AlphaFoldDB" id="A0A7W6HYL9"/>
<dbReference type="InterPro" id="IPR032508">
    <property type="entry name" value="FecR_C"/>
</dbReference>
<dbReference type="PIRSF" id="PIRSF018266">
    <property type="entry name" value="FecR"/>
    <property type="match status" value="1"/>
</dbReference>
<evidence type="ECO:0000259" key="3">
    <source>
        <dbReference type="Pfam" id="PF16344"/>
    </source>
</evidence>
<evidence type="ECO:0000313" key="4">
    <source>
        <dbReference type="EMBL" id="MBB4026838.1"/>
    </source>
</evidence>
<dbReference type="Gene3D" id="2.60.120.1440">
    <property type="match status" value="1"/>
</dbReference>
<dbReference type="Pfam" id="PF16344">
    <property type="entry name" value="FecR_C"/>
    <property type="match status" value="1"/>
</dbReference>
<dbReference type="FunFam" id="2.60.120.1440:FF:000001">
    <property type="entry name" value="Putative anti-sigma factor"/>
    <property type="match status" value="1"/>
</dbReference>
<accession>A0A7W6HYL9</accession>
<keyword evidence="1" id="KW-1133">Transmembrane helix</keyword>
<feature type="domain" description="FecR protein" evidence="2">
    <location>
        <begin position="179"/>
        <end position="272"/>
    </location>
</feature>
<keyword evidence="5" id="KW-1185">Reference proteome</keyword>
<dbReference type="Proteomes" id="UP000546007">
    <property type="component" value="Unassembled WGS sequence"/>
</dbReference>
<evidence type="ECO:0000313" key="5">
    <source>
        <dbReference type="Proteomes" id="UP000546007"/>
    </source>
</evidence>
<sequence length="386" mass="44779">MEIFNEKIVRMIRLYLSGVISEEERQELERWVEESEGNRRFFEEMKEEGRFAEEFPEFCRIDMEKGWRRFEQQVQPKRRSLWRRALRYAAVIAVPVAVGLSVWLLNREEKAENTLISKVIEPGQVKAMLVLPGGATLALQDMKQGEIEVDKGLKARQTNKGLVYDNDVVSREEKLKYNTLKTPRGGEFRLTLSDGTSVILNSATNLRYPVTFGKQERKVYLDGEAYFEVQKDSTRPFYVEMDGMQIKVYGTSFNVNTHKEGGIQTVLVEGRVGIKLPNYEHILSPGSWARFNRERGEIEVRSVDVQQYVAWTKGIFAFEEESLEQIMNTLSLWYDVDVFYETDSVKQLHFSGHLGRYKEIRDILDAITEATGVKFSIKERIIIVTK</sequence>
<name>A0A7W6HYL9_9BACT</name>
<dbReference type="GO" id="GO:0016989">
    <property type="term" value="F:sigma factor antagonist activity"/>
    <property type="evidence" value="ECO:0007669"/>
    <property type="project" value="TreeGrafter"/>
</dbReference>
<dbReference type="InterPro" id="IPR006860">
    <property type="entry name" value="FecR"/>
</dbReference>
<proteinExistence type="predicted"/>
<feature type="transmembrane region" description="Helical" evidence="1">
    <location>
        <begin position="85"/>
        <end position="105"/>
    </location>
</feature>
<dbReference type="PANTHER" id="PTHR30273:SF2">
    <property type="entry name" value="PROTEIN FECR"/>
    <property type="match status" value="1"/>
</dbReference>
<dbReference type="Gene3D" id="3.55.50.30">
    <property type="match status" value="1"/>
</dbReference>
<feature type="domain" description="Protein FecR C-terminal" evidence="3">
    <location>
        <begin position="316"/>
        <end position="384"/>
    </location>
</feature>
<organism evidence="4 5">
    <name type="scientific">Butyricimonas faecihominis</name>
    <dbReference type="NCBI Taxonomy" id="1472416"/>
    <lineage>
        <taxon>Bacteria</taxon>
        <taxon>Pseudomonadati</taxon>
        <taxon>Bacteroidota</taxon>
        <taxon>Bacteroidia</taxon>
        <taxon>Bacteroidales</taxon>
        <taxon>Odoribacteraceae</taxon>
        <taxon>Butyricimonas</taxon>
    </lineage>
</organism>
<dbReference type="PANTHER" id="PTHR30273">
    <property type="entry name" value="PERIPLASMIC SIGNAL SENSOR AND SIGMA FACTOR ACTIVATOR FECR-RELATED"/>
    <property type="match status" value="1"/>
</dbReference>
<reference evidence="4 5" key="1">
    <citation type="submission" date="2020-08" db="EMBL/GenBank/DDBJ databases">
        <title>Genomic Encyclopedia of Type Strains, Phase IV (KMG-IV): sequencing the most valuable type-strain genomes for metagenomic binning, comparative biology and taxonomic classification.</title>
        <authorList>
            <person name="Goeker M."/>
        </authorList>
    </citation>
    <scope>NUCLEOTIDE SEQUENCE [LARGE SCALE GENOMIC DNA]</scope>
    <source>
        <strain evidence="4 5">DSM 105721</strain>
    </source>
</reference>
<dbReference type="Pfam" id="PF04773">
    <property type="entry name" value="FecR"/>
    <property type="match status" value="1"/>
</dbReference>
<comment type="caution">
    <text evidence="4">The sequence shown here is derived from an EMBL/GenBank/DDBJ whole genome shotgun (WGS) entry which is preliminary data.</text>
</comment>
<dbReference type="InterPro" id="IPR012373">
    <property type="entry name" value="Ferrdict_sens_TM"/>
</dbReference>
<dbReference type="EMBL" id="JACIES010000006">
    <property type="protein sequence ID" value="MBB4026838.1"/>
    <property type="molecule type" value="Genomic_DNA"/>
</dbReference>
<evidence type="ECO:0000256" key="1">
    <source>
        <dbReference type="SAM" id="Phobius"/>
    </source>
</evidence>
<gene>
    <name evidence="4" type="ORF">GGR14_002639</name>
</gene>
<keyword evidence="1" id="KW-0812">Transmembrane</keyword>
<evidence type="ECO:0000259" key="2">
    <source>
        <dbReference type="Pfam" id="PF04773"/>
    </source>
</evidence>
<protein>
    <submittedName>
        <fullName evidence="4">Ferric-dicitrate binding protein FerR (Iron transport regulator)</fullName>
    </submittedName>
</protein>